<dbReference type="EMBL" id="FNVG01000011">
    <property type="protein sequence ID" value="SEG34152.1"/>
    <property type="molecule type" value="Genomic_DNA"/>
</dbReference>
<feature type="signal peptide" evidence="8">
    <location>
        <begin position="1"/>
        <end position="28"/>
    </location>
</feature>
<evidence type="ECO:0000256" key="1">
    <source>
        <dbReference type="ARBA" id="ARBA00004571"/>
    </source>
</evidence>
<name>A0A1H5ZCX1_9VIBR</name>
<dbReference type="OrthoDB" id="19849at2"/>
<dbReference type="AlphaFoldDB" id="A0A1H5ZCX1"/>
<dbReference type="Pfam" id="PF03349">
    <property type="entry name" value="Toluene_X"/>
    <property type="match status" value="1"/>
</dbReference>
<comment type="similarity">
    <text evidence="2">Belongs to the OmpP1/FadL family.</text>
</comment>
<dbReference type="Proteomes" id="UP000236721">
    <property type="component" value="Unassembled WGS sequence"/>
</dbReference>
<keyword evidence="7" id="KW-0998">Cell outer membrane</keyword>
<evidence type="ECO:0000256" key="2">
    <source>
        <dbReference type="ARBA" id="ARBA00008163"/>
    </source>
</evidence>
<evidence type="ECO:0000256" key="5">
    <source>
        <dbReference type="ARBA" id="ARBA00022729"/>
    </source>
</evidence>
<accession>A0A1H5ZCX1</accession>
<keyword evidence="6" id="KW-0472">Membrane</keyword>
<evidence type="ECO:0000256" key="8">
    <source>
        <dbReference type="SAM" id="SignalP"/>
    </source>
</evidence>
<sequence length="443" mass="47377">MTTSRLYKKTLLAVAISSLTFASHQAAAAGFQLNSQSATGLGRAFAGDAVIADNASVMARNAAAMTLFDSHQFSGGVNVIASSIDVKDIGGAGAPPYGLQEPNANNTATSYVPNIYYVHRLNDKWALGAGLYSNFGTTNNFSDSFGNNNLAKVYGGTTEITSVNLTLNAAYRINEQWSVGGGIDIIQGTGRLKRETSPATPSVPLPPGLPVSDSDPIGQQAIVDIDATGYGLGFNLGAVFELNQNNRFGLAYHYSPAVDADGTVNFGPNITAGGGTVPVASQQSYDSVTLPLPSMLEFSGYHKIEDSKFAVHYSLQWIGWSVFDKVATNTGQTIKDYEWKDGYHAALGGTYYLNNDWTLRAGYMYDTAAQDQLTSISVPDSDRHWFSFGAGYNFNKHHTVDLGVTYLMGKDVSVSETNPLAPDLTATTRANAWLAGIQYSYSF</sequence>
<dbReference type="InterPro" id="IPR005017">
    <property type="entry name" value="OMPP1/FadL/TodX"/>
</dbReference>
<organism evidence="9 10">
    <name type="scientific">Vibrio hangzhouensis</name>
    <dbReference type="NCBI Taxonomy" id="462991"/>
    <lineage>
        <taxon>Bacteria</taxon>
        <taxon>Pseudomonadati</taxon>
        <taxon>Pseudomonadota</taxon>
        <taxon>Gammaproteobacteria</taxon>
        <taxon>Vibrionales</taxon>
        <taxon>Vibrionaceae</taxon>
        <taxon>Vibrio</taxon>
    </lineage>
</organism>
<proteinExistence type="inferred from homology"/>
<evidence type="ECO:0000313" key="9">
    <source>
        <dbReference type="EMBL" id="SEG34152.1"/>
    </source>
</evidence>
<keyword evidence="10" id="KW-1185">Reference proteome</keyword>
<dbReference type="PANTHER" id="PTHR35093">
    <property type="entry name" value="OUTER MEMBRANE PROTEIN NMB0088-RELATED"/>
    <property type="match status" value="1"/>
</dbReference>
<evidence type="ECO:0000256" key="4">
    <source>
        <dbReference type="ARBA" id="ARBA00022692"/>
    </source>
</evidence>
<evidence type="ECO:0000256" key="6">
    <source>
        <dbReference type="ARBA" id="ARBA00023136"/>
    </source>
</evidence>
<gene>
    <name evidence="9" type="ORF">SAMN04488244_111105</name>
</gene>
<feature type="chain" id="PRO_5009291461" evidence="8">
    <location>
        <begin position="29"/>
        <end position="443"/>
    </location>
</feature>
<keyword evidence="4" id="KW-0812">Transmembrane</keyword>
<evidence type="ECO:0000256" key="7">
    <source>
        <dbReference type="ARBA" id="ARBA00023237"/>
    </source>
</evidence>
<evidence type="ECO:0000313" key="10">
    <source>
        <dbReference type="Proteomes" id="UP000236721"/>
    </source>
</evidence>
<dbReference type="Gene3D" id="2.40.160.60">
    <property type="entry name" value="Outer membrane protein transport protein (OMPP1/FadL/TodX)"/>
    <property type="match status" value="1"/>
</dbReference>
<dbReference type="PANTHER" id="PTHR35093:SF1">
    <property type="entry name" value="OUTER MEMBRANE LONG-CHAIN FATTY ACID RECEPTOR FADL FAMILY"/>
    <property type="match status" value="1"/>
</dbReference>
<dbReference type="GO" id="GO:0015483">
    <property type="term" value="F:long-chain fatty acid transporting porin activity"/>
    <property type="evidence" value="ECO:0007669"/>
    <property type="project" value="TreeGrafter"/>
</dbReference>
<reference evidence="10" key="1">
    <citation type="submission" date="2016-10" db="EMBL/GenBank/DDBJ databases">
        <authorList>
            <person name="Varghese N."/>
            <person name="Submissions S."/>
        </authorList>
    </citation>
    <scope>NUCLEOTIDE SEQUENCE [LARGE SCALE GENOMIC DNA]</scope>
    <source>
        <strain evidence="10">CGMCC 1.7062</strain>
    </source>
</reference>
<dbReference type="GO" id="GO:0009279">
    <property type="term" value="C:cell outer membrane"/>
    <property type="evidence" value="ECO:0007669"/>
    <property type="project" value="UniProtKB-SubCell"/>
</dbReference>
<dbReference type="RefSeq" id="WP_103880711.1">
    <property type="nucleotide sequence ID" value="NZ_FNVG01000011.1"/>
</dbReference>
<keyword evidence="3" id="KW-1134">Transmembrane beta strand</keyword>
<evidence type="ECO:0000256" key="3">
    <source>
        <dbReference type="ARBA" id="ARBA00022452"/>
    </source>
</evidence>
<dbReference type="SUPFAM" id="SSF56935">
    <property type="entry name" value="Porins"/>
    <property type="match status" value="1"/>
</dbReference>
<protein>
    <submittedName>
        <fullName evidence="9">Long-chain fatty acid transport protein</fullName>
    </submittedName>
</protein>
<comment type="subcellular location">
    <subcellularLocation>
        <location evidence="1">Cell outer membrane</location>
        <topology evidence="1">Multi-pass membrane protein</topology>
    </subcellularLocation>
</comment>
<keyword evidence="5 8" id="KW-0732">Signal</keyword>